<evidence type="ECO:0000313" key="4">
    <source>
        <dbReference type="Proteomes" id="UP001425155"/>
    </source>
</evidence>
<name>A0ABU9W0I4_9MICO</name>
<sequence length="173" mass="17957">MPVAGWYQDPENSLNLRWWDGIQWTQSVQPAAQAAPPAYVAPAAPVQHAPVYTPQQQYPVQASAYPAQFAATQQFQPYPAASVWKPPQGLALSATLLGAIGIALGWGIPFFGLVLGAVGLVLGLVALSKANAAPNGVDPARTGKTLAIWGVALSGSALVVGVFAFIVWAGINA</sequence>
<keyword evidence="1" id="KW-0812">Transmembrane</keyword>
<dbReference type="Pfam" id="PF10708">
    <property type="entry name" value="DUF2510"/>
    <property type="match status" value="1"/>
</dbReference>
<dbReference type="EMBL" id="JBCLVG010000001">
    <property type="protein sequence ID" value="MEN1945492.1"/>
    <property type="molecule type" value="Genomic_DNA"/>
</dbReference>
<comment type="caution">
    <text evidence="3">The sequence shown here is derived from an EMBL/GenBank/DDBJ whole genome shotgun (WGS) entry which is preliminary data.</text>
</comment>
<gene>
    <name evidence="3" type="ORF">WJX64_02940</name>
</gene>
<keyword evidence="4" id="KW-1185">Reference proteome</keyword>
<protein>
    <submittedName>
        <fullName evidence="3">DUF2510 domain-containing protein</fullName>
    </submittedName>
</protein>
<dbReference type="RefSeq" id="WP_342111652.1">
    <property type="nucleotide sequence ID" value="NZ_JBCAUN010000001.1"/>
</dbReference>
<feature type="domain" description="DUF2510" evidence="2">
    <location>
        <begin position="4"/>
        <end position="36"/>
    </location>
</feature>
<accession>A0ABU9W0I4</accession>
<evidence type="ECO:0000313" key="3">
    <source>
        <dbReference type="EMBL" id="MEN1945492.1"/>
    </source>
</evidence>
<feature type="transmembrane region" description="Helical" evidence="1">
    <location>
        <begin position="147"/>
        <end position="171"/>
    </location>
</feature>
<reference evidence="3 4" key="1">
    <citation type="submission" date="2024-03" db="EMBL/GenBank/DDBJ databases">
        <title>YIM 134122 draft genome.</title>
        <authorList>
            <person name="Zuo S."/>
            <person name="Xiong L."/>
        </authorList>
    </citation>
    <scope>NUCLEOTIDE SEQUENCE [LARGE SCALE GENOMIC DNA]</scope>
    <source>
        <strain evidence="3 4">YIM 134122</strain>
    </source>
</reference>
<evidence type="ECO:0000259" key="2">
    <source>
        <dbReference type="Pfam" id="PF10708"/>
    </source>
</evidence>
<keyword evidence="1" id="KW-1133">Transmembrane helix</keyword>
<evidence type="ECO:0000256" key="1">
    <source>
        <dbReference type="SAM" id="Phobius"/>
    </source>
</evidence>
<keyword evidence="1" id="KW-0472">Membrane</keyword>
<organism evidence="3 4">
    <name type="scientific">Leifsonia stereocauli</name>
    <dbReference type="NCBI Taxonomy" id="3134136"/>
    <lineage>
        <taxon>Bacteria</taxon>
        <taxon>Bacillati</taxon>
        <taxon>Actinomycetota</taxon>
        <taxon>Actinomycetes</taxon>
        <taxon>Micrococcales</taxon>
        <taxon>Microbacteriaceae</taxon>
        <taxon>Leifsonia</taxon>
    </lineage>
</organism>
<dbReference type="Proteomes" id="UP001425155">
    <property type="component" value="Unassembled WGS sequence"/>
</dbReference>
<dbReference type="InterPro" id="IPR018929">
    <property type="entry name" value="DUF2510"/>
</dbReference>
<proteinExistence type="predicted"/>
<feature type="transmembrane region" description="Helical" evidence="1">
    <location>
        <begin position="94"/>
        <end position="127"/>
    </location>
</feature>